<feature type="compositionally biased region" description="Polar residues" evidence="8">
    <location>
        <begin position="402"/>
        <end position="431"/>
    </location>
</feature>
<evidence type="ECO:0000256" key="3">
    <source>
        <dbReference type="ARBA" id="ARBA00022737"/>
    </source>
</evidence>
<feature type="repeat" description="NHL" evidence="7">
    <location>
        <begin position="493"/>
        <end position="533"/>
    </location>
</feature>
<evidence type="ECO:0000256" key="6">
    <source>
        <dbReference type="PROSITE-ProRule" id="PRU00024"/>
    </source>
</evidence>
<evidence type="ECO:0000259" key="9">
    <source>
        <dbReference type="PROSITE" id="PS50089"/>
    </source>
</evidence>
<evidence type="ECO:0000256" key="5">
    <source>
        <dbReference type="ARBA" id="ARBA00022833"/>
    </source>
</evidence>
<dbReference type="PROSITE" id="PS50089">
    <property type="entry name" value="ZF_RING_2"/>
    <property type="match status" value="1"/>
</dbReference>
<dbReference type="PROSITE" id="PS51125">
    <property type="entry name" value="NHL"/>
    <property type="match status" value="6"/>
</dbReference>
<dbReference type="Proteomes" id="UP001642483">
    <property type="component" value="Unassembled WGS sequence"/>
</dbReference>
<dbReference type="InterPro" id="IPR001841">
    <property type="entry name" value="Znf_RING"/>
</dbReference>
<dbReference type="PANTHER" id="PTHR24104:SF47">
    <property type="entry name" value="E3 UBIQUITIN-PROTEIN LIGASE NHLRC1"/>
    <property type="match status" value="1"/>
</dbReference>
<dbReference type="CDD" id="cd14954">
    <property type="entry name" value="NHL_TRIM71_like"/>
    <property type="match status" value="1"/>
</dbReference>
<evidence type="ECO:0000256" key="8">
    <source>
        <dbReference type="SAM" id="MobiDB-lite"/>
    </source>
</evidence>
<organism evidence="11 12">
    <name type="scientific">Clavelina lepadiformis</name>
    <name type="common">Light-bulb sea squirt</name>
    <name type="synonym">Ascidia lepadiformis</name>
    <dbReference type="NCBI Taxonomy" id="159417"/>
    <lineage>
        <taxon>Eukaryota</taxon>
        <taxon>Metazoa</taxon>
        <taxon>Chordata</taxon>
        <taxon>Tunicata</taxon>
        <taxon>Ascidiacea</taxon>
        <taxon>Aplousobranchia</taxon>
        <taxon>Clavelinidae</taxon>
        <taxon>Clavelina</taxon>
    </lineage>
</organism>
<evidence type="ECO:0000256" key="4">
    <source>
        <dbReference type="ARBA" id="ARBA00022771"/>
    </source>
</evidence>
<dbReference type="SMART" id="SM00184">
    <property type="entry name" value="RING"/>
    <property type="match status" value="1"/>
</dbReference>
<dbReference type="PANTHER" id="PTHR24104">
    <property type="entry name" value="E3 UBIQUITIN-PROTEIN LIGASE NHLRC1-RELATED"/>
    <property type="match status" value="1"/>
</dbReference>
<evidence type="ECO:0000256" key="1">
    <source>
        <dbReference type="ARBA" id="ARBA00008518"/>
    </source>
</evidence>
<evidence type="ECO:0000313" key="12">
    <source>
        <dbReference type="Proteomes" id="UP001642483"/>
    </source>
</evidence>
<dbReference type="SUPFAM" id="SSF101898">
    <property type="entry name" value="NHL repeat"/>
    <property type="match status" value="1"/>
</dbReference>
<accession>A0ABP0GLI2</accession>
<dbReference type="EMBL" id="CAWYQH010000130">
    <property type="protein sequence ID" value="CAK8692606.1"/>
    <property type="molecule type" value="Genomic_DNA"/>
</dbReference>
<keyword evidence="12" id="KW-1185">Reference proteome</keyword>
<feature type="repeat" description="NHL" evidence="7">
    <location>
        <begin position="631"/>
        <end position="674"/>
    </location>
</feature>
<feature type="repeat" description="NHL" evidence="7">
    <location>
        <begin position="678"/>
        <end position="718"/>
    </location>
</feature>
<dbReference type="InterPro" id="IPR018957">
    <property type="entry name" value="Znf_C3HC4_RING-type"/>
</dbReference>
<dbReference type="CDD" id="cd16524">
    <property type="entry name" value="RING-HC_NHL-1-like"/>
    <property type="match status" value="1"/>
</dbReference>
<feature type="repeat" description="NHL" evidence="7">
    <location>
        <begin position="540"/>
        <end position="580"/>
    </location>
</feature>
<protein>
    <recommendedName>
        <fullName evidence="13">RING finger protein nhl-1</fullName>
    </recommendedName>
</protein>
<evidence type="ECO:0000313" key="11">
    <source>
        <dbReference type="EMBL" id="CAK8692606.1"/>
    </source>
</evidence>
<proteinExistence type="inferred from homology"/>
<evidence type="ECO:0000256" key="2">
    <source>
        <dbReference type="ARBA" id="ARBA00022723"/>
    </source>
</evidence>
<feature type="compositionally biased region" description="Polar residues" evidence="8">
    <location>
        <begin position="352"/>
        <end position="384"/>
    </location>
</feature>
<dbReference type="SUPFAM" id="SSF57850">
    <property type="entry name" value="RING/U-box"/>
    <property type="match status" value="1"/>
</dbReference>
<comment type="similarity">
    <text evidence="1">Belongs to the TRIM/RBCC family.</text>
</comment>
<gene>
    <name evidence="11" type="ORF">CVLEPA_LOCUS25858</name>
</gene>
<dbReference type="InterPro" id="IPR000315">
    <property type="entry name" value="Znf_B-box"/>
</dbReference>
<evidence type="ECO:0008006" key="13">
    <source>
        <dbReference type="Google" id="ProtNLM"/>
    </source>
</evidence>
<feature type="repeat" description="NHL" evidence="7">
    <location>
        <begin position="584"/>
        <end position="627"/>
    </location>
</feature>
<name>A0ABP0GLI2_CLALP</name>
<reference evidence="11 12" key="1">
    <citation type="submission" date="2024-02" db="EMBL/GenBank/DDBJ databases">
        <authorList>
            <person name="Daric V."/>
            <person name="Darras S."/>
        </authorList>
    </citation>
    <scope>NUCLEOTIDE SEQUENCE [LARGE SCALE GENOMIC DNA]</scope>
</reference>
<feature type="domain" description="B box-type" evidence="10">
    <location>
        <begin position="84"/>
        <end position="128"/>
    </location>
</feature>
<keyword evidence="3" id="KW-0677">Repeat</keyword>
<feature type="domain" description="RING-type" evidence="9">
    <location>
        <begin position="11"/>
        <end position="51"/>
    </location>
</feature>
<dbReference type="InterPro" id="IPR001258">
    <property type="entry name" value="NHL_repeat"/>
</dbReference>
<evidence type="ECO:0000259" key="10">
    <source>
        <dbReference type="PROSITE" id="PS50119"/>
    </source>
</evidence>
<sequence>MESHLEQLITCPVCLDRFKVPKILPCQHTFCLKPCLQNLVVDKKIRCPQCRSTHFLPRQGLVGLPNNLTIISILDLPSSNIVRKKDEVCQECQQENSKPEKCSHCERKLCRDCSTAHFQHLVHSLARSLNQVRKHIPKVSEMITELEERQVKSVSTANSLKSEVNQAIERCVNELKNRQNILLDHVDLFVGAQTRQLRVEQDTLEMELATLSSHCEAADKKCQFFSDASKGNRSENAAEVVRLMQQSQEHLRNIKSISSGIDDSIQRAIKFHKDGENALLSNASAFGEIAYSAPSRLSLSLGSDPVLNDMEIDRAFAVEHGRRADQVSSYIPSFTTPLFDTPTLAVSPAPSPDNNSLYGSSGSTTNSPRNQTNAFVPGLSNGNPQRRRRLVRQRRVDDGSERISSFLSPENDPSTRTSLPNSPLLNSTTNDPRWLYRAKGPVKRWFGSKGSDVGCLNWPRGVAVTPNDNIVVADSSNHRVHIFHTEGEPTLTFGGYGSDEGQFDCLAGVHVTAQGWILTADRYNHRIQIFDSMGRFIRMFGQEGSGEGELSYPWGVATDNMGFIYVCDKDNHRIQVFTLDGQFIRKFGRIGTHDGQLDSPQYLAVTHDNKVLVSDSGNHRIQAFDKYGRFLFKFGREGSAEGQLKYPRGVVVDYRGNIVVGDSGNNRIQIYRHDGTYLSGFSSWGPAPGQVKGIEGVALLGNNDIVISDRENHRIQVF</sequence>
<dbReference type="InterPro" id="IPR013083">
    <property type="entry name" value="Znf_RING/FYVE/PHD"/>
</dbReference>
<evidence type="ECO:0000256" key="7">
    <source>
        <dbReference type="PROSITE-ProRule" id="PRU00504"/>
    </source>
</evidence>
<dbReference type="Pfam" id="PF00097">
    <property type="entry name" value="zf-C3HC4"/>
    <property type="match status" value="1"/>
</dbReference>
<keyword evidence="4 6" id="KW-0863">Zinc-finger</keyword>
<dbReference type="InterPro" id="IPR050952">
    <property type="entry name" value="TRIM-NHL_E3_ligases"/>
</dbReference>
<keyword evidence="2" id="KW-0479">Metal-binding</keyword>
<feature type="repeat" description="NHL" evidence="7">
    <location>
        <begin position="446"/>
        <end position="486"/>
    </location>
</feature>
<dbReference type="Pfam" id="PF01436">
    <property type="entry name" value="NHL"/>
    <property type="match status" value="5"/>
</dbReference>
<dbReference type="Gene3D" id="2.120.10.30">
    <property type="entry name" value="TolB, C-terminal domain"/>
    <property type="match status" value="3"/>
</dbReference>
<dbReference type="InterPro" id="IPR011042">
    <property type="entry name" value="6-blade_b-propeller_TolB-like"/>
</dbReference>
<comment type="caution">
    <text evidence="11">The sequence shown here is derived from an EMBL/GenBank/DDBJ whole genome shotgun (WGS) entry which is preliminary data.</text>
</comment>
<dbReference type="Gene3D" id="3.30.40.10">
    <property type="entry name" value="Zinc/RING finger domain, C3HC4 (zinc finger)"/>
    <property type="match status" value="1"/>
</dbReference>
<feature type="region of interest" description="Disordered" evidence="8">
    <location>
        <begin position="344"/>
        <end position="431"/>
    </location>
</feature>
<dbReference type="PROSITE" id="PS50119">
    <property type="entry name" value="ZF_BBOX"/>
    <property type="match status" value="1"/>
</dbReference>
<keyword evidence="5" id="KW-0862">Zinc</keyword>